<reference evidence="3 4" key="1">
    <citation type="submission" date="2020-11" db="EMBL/GenBank/DDBJ databases">
        <title>A novel isolate from a Black sea contaminated sediment with potential to produce alkanes: Plantactinospora alkalitolerans sp. nov.</title>
        <authorList>
            <person name="Carro L."/>
            <person name="Veyisoglu A."/>
            <person name="Guven K."/>
            <person name="Schumann P."/>
            <person name="Klenk H.-P."/>
            <person name="Sahin N."/>
        </authorList>
    </citation>
    <scope>NUCLEOTIDE SEQUENCE [LARGE SCALE GENOMIC DNA]</scope>
    <source>
        <strain evidence="3 4">S1510</strain>
    </source>
</reference>
<feature type="compositionally biased region" description="Low complexity" evidence="1">
    <location>
        <begin position="1"/>
        <end position="19"/>
    </location>
</feature>
<proteinExistence type="predicted"/>
<evidence type="ECO:0000313" key="3">
    <source>
        <dbReference type="EMBL" id="MBF9131476.1"/>
    </source>
</evidence>
<keyword evidence="2" id="KW-0812">Transmembrane</keyword>
<keyword evidence="2" id="KW-1133">Transmembrane helix</keyword>
<dbReference type="EMBL" id="JADPUN010000196">
    <property type="protein sequence ID" value="MBF9131476.1"/>
    <property type="molecule type" value="Genomic_DNA"/>
</dbReference>
<sequence length="281" mass="29527">MPTPAAKTVATPTKPAEAPSTALVPTGDTRGALRTAKRTWQWVVGSLGVLVLLGICGLSSYFFVVDEPYGRDARTADGTPPPTTLTRDISSRAADPTPLTVKEVFPGKEVVIAAEESKYELLKTQASEDCKLAADGELRALLADLGCSQFVRGTVRSPTGAYLATAGILNLSDAAGASSAHEKIEPIVAKDKGRFLGMAAGRGTEAVTRKSAQAGWHERGHFLIYCVVAKANGSTIGEADVFARQVLTDMIEAHLRGRVLEQRATAPVDTSASADPPQSPN</sequence>
<gene>
    <name evidence="3" type="ORF">I0C86_21295</name>
</gene>
<evidence type="ECO:0000313" key="4">
    <source>
        <dbReference type="Proteomes" id="UP000638560"/>
    </source>
</evidence>
<dbReference type="Proteomes" id="UP000638560">
    <property type="component" value="Unassembled WGS sequence"/>
</dbReference>
<evidence type="ECO:0000256" key="1">
    <source>
        <dbReference type="SAM" id="MobiDB-lite"/>
    </source>
</evidence>
<name>A0ABS0GZI3_9ACTN</name>
<comment type="caution">
    <text evidence="3">The sequence shown here is derived from an EMBL/GenBank/DDBJ whole genome shotgun (WGS) entry which is preliminary data.</text>
</comment>
<feature type="region of interest" description="Disordered" evidence="1">
    <location>
        <begin position="72"/>
        <end position="93"/>
    </location>
</feature>
<protein>
    <submittedName>
        <fullName evidence="3">Uncharacterized protein</fullName>
    </submittedName>
</protein>
<feature type="region of interest" description="Disordered" evidence="1">
    <location>
        <begin position="1"/>
        <end position="27"/>
    </location>
</feature>
<evidence type="ECO:0000256" key="2">
    <source>
        <dbReference type="SAM" id="Phobius"/>
    </source>
</evidence>
<accession>A0ABS0GZI3</accession>
<feature type="region of interest" description="Disordered" evidence="1">
    <location>
        <begin position="262"/>
        <end position="281"/>
    </location>
</feature>
<feature type="transmembrane region" description="Helical" evidence="2">
    <location>
        <begin position="40"/>
        <end position="64"/>
    </location>
</feature>
<organism evidence="3 4">
    <name type="scientific">Plantactinospora alkalitolerans</name>
    <dbReference type="NCBI Taxonomy" id="2789879"/>
    <lineage>
        <taxon>Bacteria</taxon>
        <taxon>Bacillati</taxon>
        <taxon>Actinomycetota</taxon>
        <taxon>Actinomycetes</taxon>
        <taxon>Micromonosporales</taxon>
        <taxon>Micromonosporaceae</taxon>
        <taxon>Plantactinospora</taxon>
    </lineage>
</organism>
<keyword evidence="4" id="KW-1185">Reference proteome</keyword>
<keyword evidence="2" id="KW-0472">Membrane</keyword>